<evidence type="ECO:0000256" key="6">
    <source>
        <dbReference type="SAM" id="Phobius"/>
    </source>
</evidence>
<keyword evidence="3 6" id="KW-0812">Transmembrane</keyword>
<keyword evidence="4 6" id="KW-1133">Transmembrane helix</keyword>
<dbReference type="AlphaFoldDB" id="A0A0M2H987"/>
<comment type="subcellular location">
    <subcellularLocation>
        <location evidence="1">Cell membrane</location>
        <topology evidence="1">Single-pass membrane protein</topology>
    </subcellularLocation>
</comment>
<evidence type="ECO:0000256" key="5">
    <source>
        <dbReference type="ARBA" id="ARBA00023136"/>
    </source>
</evidence>
<dbReference type="OrthoDB" id="7359894at2"/>
<keyword evidence="2" id="KW-1003">Cell membrane</keyword>
<evidence type="ECO:0000256" key="1">
    <source>
        <dbReference type="ARBA" id="ARBA00004162"/>
    </source>
</evidence>
<dbReference type="GO" id="GO:0005886">
    <property type="term" value="C:plasma membrane"/>
    <property type="evidence" value="ECO:0007669"/>
    <property type="project" value="UniProtKB-SubCell"/>
</dbReference>
<keyword evidence="9" id="KW-1185">Reference proteome</keyword>
<dbReference type="RefSeq" id="WP_045301378.1">
    <property type="nucleotide sequence ID" value="NZ_JYJA01000039.1"/>
</dbReference>
<dbReference type="PATRIC" id="fig|69370.6.peg.3382"/>
<keyword evidence="5 6" id="KW-0472">Membrane</keyword>
<evidence type="ECO:0000256" key="4">
    <source>
        <dbReference type="ARBA" id="ARBA00022989"/>
    </source>
</evidence>
<evidence type="ECO:0000256" key="3">
    <source>
        <dbReference type="ARBA" id="ARBA00022692"/>
    </source>
</evidence>
<comment type="caution">
    <text evidence="8">The sequence shown here is derived from an EMBL/GenBank/DDBJ whole genome shotgun (WGS) entry which is preliminary data.</text>
</comment>
<dbReference type="Pfam" id="PF04024">
    <property type="entry name" value="PspC"/>
    <property type="match status" value="1"/>
</dbReference>
<name>A0A0M2H987_MICTR</name>
<dbReference type="PANTHER" id="PTHR33885">
    <property type="entry name" value="PHAGE SHOCK PROTEIN C"/>
    <property type="match status" value="1"/>
</dbReference>
<reference evidence="8 9" key="1">
    <citation type="submission" date="2015-02" db="EMBL/GenBank/DDBJ databases">
        <title>Draft genome sequences of ten Microbacterium spp. with emphasis on heavy metal contaminated environments.</title>
        <authorList>
            <person name="Corretto E."/>
        </authorList>
    </citation>
    <scope>NUCLEOTIDE SEQUENCE [LARGE SCALE GENOMIC DNA]</scope>
    <source>
        <strain evidence="8 9">DSM 8608</strain>
    </source>
</reference>
<dbReference type="Proteomes" id="UP000034098">
    <property type="component" value="Unassembled WGS sequence"/>
</dbReference>
<feature type="domain" description="Phage shock protein PspC N-terminal" evidence="7">
    <location>
        <begin position="3"/>
        <end position="59"/>
    </location>
</feature>
<dbReference type="InterPro" id="IPR052027">
    <property type="entry name" value="PspC"/>
</dbReference>
<organism evidence="8 9">
    <name type="scientific">Microbacterium trichothecenolyticum</name>
    <name type="common">Aureobacterium trichothecenolyticum</name>
    <dbReference type="NCBI Taxonomy" id="69370"/>
    <lineage>
        <taxon>Bacteria</taxon>
        <taxon>Bacillati</taxon>
        <taxon>Actinomycetota</taxon>
        <taxon>Actinomycetes</taxon>
        <taxon>Micrococcales</taxon>
        <taxon>Microbacteriaceae</taxon>
        <taxon>Microbacterium</taxon>
    </lineage>
</organism>
<proteinExistence type="predicted"/>
<sequence length="60" mass="6800">MHRLVRPLKGRMIAGVCQGIADRFGCSVVPVRVLWIGSTVFFGVSILMYLLLWILLPDER</sequence>
<dbReference type="InterPro" id="IPR007168">
    <property type="entry name" value="Phageshock_PspC_N"/>
</dbReference>
<dbReference type="EMBL" id="JYJA01000039">
    <property type="protein sequence ID" value="KJL40704.1"/>
    <property type="molecule type" value="Genomic_DNA"/>
</dbReference>
<protein>
    <submittedName>
        <fullName evidence="8">PspC domain protein</fullName>
    </submittedName>
</protein>
<accession>A0A0M2H987</accession>
<evidence type="ECO:0000259" key="7">
    <source>
        <dbReference type="Pfam" id="PF04024"/>
    </source>
</evidence>
<feature type="transmembrane region" description="Helical" evidence="6">
    <location>
        <begin position="33"/>
        <end position="56"/>
    </location>
</feature>
<evidence type="ECO:0000256" key="2">
    <source>
        <dbReference type="ARBA" id="ARBA00022475"/>
    </source>
</evidence>
<evidence type="ECO:0000313" key="8">
    <source>
        <dbReference type="EMBL" id="KJL40704.1"/>
    </source>
</evidence>
<evidence type="ECO:0000313" key="9">
    <source>
        <dbReference type="Proteomes" id="UP000034098"/>
    </source>
</evidence>
<dbReference type="PANTHER" id="PTHR33885:SF3">
    <property type="entry name" value="PHAGE SHOCK PROTEIN C"/>
    <property type="match status" value="1"/>
</dbReference>
<gene>
    <name evidence="8" type="ORF">RS82_03320</name>
</gene>